<dbReference type="STRING" id="946333.A4W93_16860"/>
<protein>
    <submittedName>
        <fullName evidence="6">Uncharacterized protein</fullName>
    </submittedName>
</protein>
<evidence type="ECO:0000313" key="7">
    <source>
        <dbReference type="Proteomes" id="UP000193427"/>
    </source>
</evidence>
<dbReference type="AlphaFoldDB" id="A0A1W6LAX2"/>
<comment type="subcellular location">
    <subcellularLocation>
        <location evidence="1">Cell membrane</location>
        <topology evidence="1">Multi-pass membrane protein</topology>
    </subcellularLocation>
</comment>
<keyword evidence="7" id="KW-1185">Reference proteome</keyword>
<evidence type="ECO:0000313" key="6">
    <source>
        <dbReference type="EMBL" id="ARN21435.1"/>
    </source>
</evidence>
<dbReference type="Proteomes" id="UP000193427">
    <property type="component" value="Chromosome"/>
</dbReference>
<sequence length="160" mass="17781">MNADEELEYVGFWARLGAVLIDTLLLLVIVIPVLHGFYGWAYWDPARTGWVAGPADLLVTWVFPAIATVLFWLFRAATPGKMAIGARVVDARTGQPPSFNQSVLRYLGYFVSTIPFALGLIWVGIDARKQGWHDKIAGTVVVRPKHRGVEPVRFEDTDGN</sequence>
<keyword evidence="4" id="KW-1133">Transmembrane helix</keyword>
<gene>
    <name evidence="6" type="ORF">A4W93_16860</name>
</gene>
<evidence type="ECO:0000256" key="4">
    <source>
        <dbReference type="ARBA" id="ARBA00022989"/>
    </source>
</evidence>
<evidence type="ECO:0000256" key="2">
    <source>
        <dbReference type="ARBA" id="ARBA00022475"/>
    </source>
</evidence>
<dbReference type="InterPro" id="IPR010432">
    <property type="entry name" value="RDD"/>
</dbReference>
<evidence type="ECO:0000256" key="1">
    <source>
        <dbReference type="ARBA" id="ARBA00004651"/>
    </source>
</evidence>
<accession>A0A1W6LAX2</accession>
<dbReference type="RefSeq" id="WP_085751721.1">
    <property type="nucleotide sequence ID" value="NZ_BSPR01000013.1"/>
</dbReference>
<dbReference type="EMBL" id="CP015118">
    <property type="protein sequence ID" value="ARN21435.1"/>
    <property type="molecule type" value="Genomic_DNA"/>
</dbReference>
<dbReference type="InterPro" id="IPR051791">
    <property type="entry name" value="Pra-immunoreactive"/>
</dbReference>
<keyword evidence="2" id="KW-1003">Cell membrane</keyword>
<dbReference type="KEGG" id="rgu:A4W93_16860"/>
<dbReference type="PANTHER" id="PTHR36115:SF4">
    <property type="entry name" value="MEMBRANE PROTEIN"/>
    <property type="match status" value="1"/>
</dbReference>
<reference evidence="6 7" key="1">
    <citation type="submission" date="2016-04" db="EMBL/GenBank/DDBJ databases">
        <title>Complete genome sequence of natural rubber-degrading, novel Gram-negative bacterium, Rhizobacter gummiphilus strain NS21.</title>
        <authorList>
            <person name="Tabata M."/>
            <person name="Kasai D."/>
            <person name="Fukuda M."/>
        </authorList>
    </citation>
    <scope>NUCLEOTIDE SEQUENCE [LARGE SCALE GENOMIC DNA]</scope>
    <source>
        <strain evidence="6 7">NS21</strain>
    </source>
</reference>
<organism evidence="6 7">
    <name type="scientific">Piscinibacter gummiphilus</name>
    <dbReference type="NCBI Taxonomy" id="946333"/>
    <lineage>
        <taxon>Bacteria</taxon>
        <taxon>Pseudomonadati</taxon>
        <taxon>Pseudomonadota</taxon>
        <taxon>Betaproteobacteria</taxon>
        <taxon>Burkholderiales</taxon>
        <taxon>Sphaerotilaceae</taxon>
        <taxon>Piscinibacter</taxon>
    </lineage>
</organism>
<evidence type="ECO:0000256" key="3">
    <source>
        <dbReference type="ARBA" id="ARBA00022692"/>
    </source>
</evidence>
<dbReference type="PANTHER" id="PTHR36115">
    <property type="entry name" value="PROLINE-RICH ANTIGEN HOMOLOG-RELATED"/>
    <property type="match status" value="1"/>
</dbReference>
<evidence type="ECO:0000256" key="5">
    <source>
        <dbReference type="ARBA" id="ARBA00023136"/>
    </source>
</evidence>
<proteinExistence type="predicted"/>
<dbReference type="GO" id="GO:0005886">
    <property type="term" value="C:plasma membrane"/>
    <property type="evidence" value="ECO:0007669"/>
    <property type="project" value="UniProtKB-SubCell"/>
</dbReference>
<name>A0A1W6LAX2_9BURK</name>
<dbReference type="OrthoDB" id="5298807at2"/>
<keyword evidence="5" id="KW-0472">Membrane</keyword>
<keyword evidence="3" id="KW-0812">Transmembrane</keyword>
<dbReference type="Pfam" id="PF06271">
    <property type="entry name" value="RDD"/>
    <property type="match status" value="1"/>
</dbReference>